<comment type="subcellular location">
    <subcellularLocation>
        <location evidence="1">Membrane</location>
        <topology evidence="1">Multi-pass membrane protein</topology>
    </subcellularLocation>
</comment>
<evidence type="ECO:0000256" key="5">
    <source>
        <dbReference type="ARBA" id="ARBA00022989"/>
    </source>
</evidence>
<evidence type="ECO:0000313" key="10">
    <source>
        <dbReference type="EMBL" id="CAD7262997.1"/>
    </source>
</evidence>
<reference evidence="10" key="1">
    <citation type="submission" date="2020-11" db="EMBL/GenBank/DDBJ databases">
        <authorList>
            <person name="Tran Van P."/>
        </authorList>
    </citation>
    <scope>NUCLEOTIDE SEQUENCE</scope>
</reference>
<comment type="similarity">
    <text evidence="7">Belongs to the MPDU1 (TC 2.A.43.3) family.</text>
</comment>
<dbReference type="GO" id="GO:0016020">
    <property type="term" value="C:membrane"/>
    <property type="evidence" value="ECO:0007669"/>
    <property type="project" value="UniProtKB-SubCell"/>
</dbReference>
<evidence type="ECO:0000256" key="3">
    <source>
        <dbReference type="ARBA" id="ARBA00022692"/>
    </source>
</evidence>
<feature type="transmembrane region" description="Helical" evidence="9">
    <location>
        <begin position="205"/>
        <end position="228"/>
    </location>
</feature>
<dbReference type="InterPro" id="IPR006603">
    <property type="entry name" value="PQ-loop_rpt"/>
</dbReference>
<keyword evidence="2" id="KW-0813">Transport</keyword>
<keyword evidence="6 9" id="KW-0472">Membrane</keyword>
<evidence type="ECO:0000256" key="1">
    <source>
        <dbReference type="ARBA" id="ARBA00004141"/>
    </source>
</evidence>
<proteinExistence type="inferred from homology"/>
<dbReference type="PANTHER" id="PTHR12226">
    <property type="entry name" value="MANNOSE-P-DOLICHOL UTILIZATION DEFECT 1 LEC35 -RELATED"/>
    <property type="match status" value="1"/>
</dbReference>
<dbReference type="Pfam" id="PF04193">
    <property type="entry name" value="PQ-loop"/>
    <property type="match status" value="2"/>
</dbReference>
<keyword evidence="5 9" id="KW-1133">Transmembrane helix</keyword>
<feature type="transmembrane region" description="Helical" evidence="9">
    <location>
        <begin position="125"/>
        <end position="142"/>
    </location>
</feature>
<gene>
    <name evidence="10" type="ORF">TSIB3V08_LOCUS7091</name>
</gene>
<evidence type="ECO:0000256" key="6">
    <source>
        <dbReference type="ARBA" id="ARBA00023136"/>
    </source>
</evidence>
<accession>A0A7R9B058</accession>
<name>A0A7R9B058_TIMSH</name>
<sequence>MQSENAQKISYPINCHPDLFARNNFLNRECWLFVLSKCLGYIIVLSSVVIKIPQIVKIVSGRSSEGLSIASVLMDLYGHTAGVAYHFNTGLPFSSWGDSLFTGVQTVIITALLFYYSAGMPRTTTFLTLYCATVAILLSGYVPVNVLWTMNILNLPLIVLSGGSQASSNYRHSSTGQLSAVTVALNLFGALARIFTSVVETGDTAIIVTNVVATVVTFIIVLQMWYYWDSPSQGTLTNPTYRHTSPIYSHTNPTYRHTDPKYRYTEQTHEQTEHTIPDTDE</sequence>
<dbReference type="SMART" id="SM00679">
    <property type="entry name" value="CTNS"/>
    <property type="match status" value="2"/>
</dbReference>
<dbReference type="InterPro" id="IPR016817">
    <property type="entry name" value="MannP-dilichol_defect-1"/>
</dbReference>
<keyword evidence="4" id="KW-0677">Repeat</keyword>
<keyword evidence="3 9" id="KW-0812">Transmembrane</keyword>
<evidence type="ECO:0000256" key="8">
    <source>
        <dbReference type="ARBA" id="ARBA00067517"/>
    </source>
</evidence>
<dbReference type="EMBL" id="OC003235">
    <property type="protein sequence ID" value="CAD7262997.1"/>
    <property type="molecule type" value="Genomic_DNA"/>
</dbReference>
<protein>
    <recommendedName>
        <fullName evidence="8">Mannose-P-dolichol utilization defect 1 protein homolog</fullName>
    </recommendedName>
</protein>
<evidence type="ECO:0000256" key="4">
    <source>
        <dbReference type="ARBA" id="ARBA00022737"/>
    </source>
</evidence>
<organism evidence="10">
    <name type="scientific">Timema shepardi</name>
    <name type="common">Walking stick</name>
    <dbReference type="NCBI Taxonomy" id="629360"/>
    <lineage>
        <taxon>Eukaryota</taxon>
        <taxon>Metazoa</taxon>
        <taxon>Ecdysozoa</taxon>
        <taxon>Arthropoda</taxon>
        <taxon>Hexapoda</taxon>
        <taxon>Insecta</taxon>
        <taxon>Pterygota</taxon>
        <taxon>Neoptera</taxon>
        <taxon>Polyneoptera</taxon>
        <taxon>Phasmatodea</taxon>
        <taxon>Timematodea</taxon>
        <taxon>Timematoidea</taxon>
        <taxon>Timematidae</taxon>
        <taxon>Timema</taxon>
    </lineage>
</organism>
<dbReference type="PANTHER" id="PTHR12226:SF2">
    <property type="entry name" value="MANNOSE-P-DOLICHOL UTILIZATION DEFECT 1 PROTEIN"/>
    <property type="match status" value="1"/>
</dbReference>
<dbReference type="Gene3D" id="1.20.1280.290">
    <property type="match status" value="2"/>
</dbReference>
<feature type="transmembrane region" description="Helical" evidence="9">
    <location>
        <begin position="99"/>
        <end position="118"/>
    </location>
</feature>
<dbReference type="FunFam" id="1.20.1280.290:FF:000006">
    <property type="entry name" value="mannose-P-dolichol utilization defect 1 protein"/>
    <property type="match status" value="1"/>
</dbReference>
<feature type="transmembrane region" description="Helical" evidence="9">
    <location>
        <begin position="178"/>
        <end position="199"/>
    </location>
</feature>
<dbReference type="AlphaFoldDB" id="A0A7R9B058"/>
<feature type="transmembrane region" description="Helical" evidence="9">
    <location>
        <begin position="31"/>
        <end position="54"/>
    </location>
</feature>
<evidence type="ECO:0000256" key="9">
    <source>
        <dbReference type="SAM" id="Phobius"/>
    </source>
</evidence>
<evidence type="ECO:0000256" key="2">
    <source>
        <dbReference type="ARBA" id="ARBA00022448"/>
    </source>
</evidence>
<evidence type="ECO:0000256" key="7">
    <source>
        <dbReference type="ARBA" id="ARBA00038475"/>
    </source>
</evidence>